<dbReference type="PANTHER" id="PTHR21310:SF15">
    <property type="entry name" value="AMINOGLYCOSIDE PHOSPHOTRANSFERASE DOMAIN-CONTAINING PROTEIN"/>
    <property type="match status" value="1"/>
</dbReference>
<organism evidence="2">
    <name type="scientific">Laccaria bicolor (strain S238N-H82 / ATCC MYA-4686)</name>
    <name type="common">Bicoloured deceiver</name>
    <name type="synonym">Laccaria laccata var. bicolor</name>
    <dbReference type="NCBI Taxonomy" id="486041"/>
    <lineage>
        <taxon>Eukaryota</taxon>
        <taxon>Fungi</taxon>
        <taxon>Dikarya</taxon>
        <taxon>Basidiomycota</taxon>
        <taxon>Agaricomycotina</taxon>
        <taxon>Agaricomycetes</taxon>
        <taxon>Agaricomycetidae</taxon>
        <taxon>Agaricales</taxon>
        <taxon>Agaricineae</taxon>
        <taxon>Hydnangiaceae</taxon>
        <taxon>Laccaria</taxon>
    </lineage>
</organism>
<gene>
    <name evidence="1" type="ORF">LACBIDRAFT_329858</name>
</gene>
<evidence type="ECO:0000313" key="2">
    <source>
        <dbReference type="Proteomes" id="UP000001194"/>
    </source>
</evidence>
<sequence>MYGPTDFSVQRLPGNLFLERSIAAIQEVEAIAMRIVAAHTTIPIPKVIDLLDNEYILMTGLPYDTLGPAFYRMDERQVEHERKSLQRTWMMQQLQSIPQHPGANGVICGPLPTMPCCDINQVEEDAFGPFPDLASFHEFLPGHGQPKESTEEREKMLHNGHEITWIIDWTCAGWYPAYWELGKAVYVHWNYQEWRETCRAIWPGYDEELDVKIGLWMDRN</sequence>
<proteinExistence type="predicted"/>
<keyword evidence="2" id="KW-1185">Reference proteome</keyword>
<dbReference type="OrthoDB" id="5404599at2759"/>
<accession>B0DJG7</accession>
<dbReference type="STRING" id="486041.B0DJG7"/>
<dbReference type="InterPro" id="IPR011009">
    <property type="entry name" value="Kinase-like_dom_sf"/>
</dbReference>
<dbReference type="InterPro" id="IPR051678">
    <property type="entry name" value="AGP_Transferase"/>
</dbReference>
<dbReference type="RefSeq" id="XP_001884082.1">
    <property type="nucleotide sequence ID" value="XM_001884047.1"/>
</dbReference>
<dbReference type="InParanoid" id="B0DJG7"/>
<dbReference type="KEGG" id="lbc:LACBIDRAFT_329858"/>
<dbReference type="GeneID" id="6079744"/>
<dbReference type="HOGENOM" id="CLU_021768_3_2_1"/>
<dbReference type="AlphaFoldDB" id="B0DJG7"/>
<name>B0DJG7_LACBS</name>
<dbReference type="Proteomes" id="UP000001194">
    <property type="component" value="Unassembled WGS sequence"/>
</dbReference>
<evidence type="ECO:0000313" key="1">
    <source>
        <dbReference type="EMBL" id="EDR05117.1"/>
    </source>
</evidence>
<dbReference type="SUPFAM" id="SSF56112">
    <property type="entry name" value="Protein kinase-like (PK-like)"/>
    <property type="match status" value="1"/>
</dbReference>
<dbReference type="EMBL" id="DS547114">
    <property type="protein sequence ID" value="EDR05117.1"/>
    <property type="molecule type" value="Genomic_DNA"/>
</dbReference>
<protein>
    <submittedName>
        <fullName evidence="1">Predicted protein</fullName>
    </submittedName>
</protein>
<dbReference type="PANTHER" id="PTHR21310">
    <property type="entry name" value="AMINOGLYCOSIDE PHOSPHOTRANSFERASE-RELATED-RELATED"/>
    <property type="match status" value="1"/>
</dbReference>
<reference evidence="1 2" key="1">
    <citation type="journal article" date="2008" name="Nature">
        <title>The genome of Laccaria bicolor provides insights into mycorrhizal symbiosis.</title>
        <authorList>
            <person name="Martin F."/>
            <person name="Aerts A."/>
            <person name="Ahren D."/>
            <person name="Brun A."/>
            <person name="Danchin E.G.J."/>
            <person name="Duchaussoy F."/>
            <person name="Gibon J."/>
            <person name="Kohler A."/>
            <person name="Lindquist E."/>
            <person name="Pereda V."/>
            <person name="Salamov A."/>
            <person name="Shapiro H.J."/>
            <person name="Wuyts J."/>
            <person name="Blaudez D."/>
            <person name="Buee M."/>
            <person name="Brokstein P."/>
            <person name="Canbaeck B."/>
            <person name="Cohen D."/>
            <person name="Courty P.E."/>
            <person name="Coutinho P.M."/>
            <person name="Delaruelle C."/>
            <person name="Detter J.C."/>
            <person name="Deveau A."/>
            <person name="DiFazio S."/>
            <person name="Duplessis S."/>
            <person name="Fraissinet-Tachet L."/>
            <person name="Lucic E."/>
            <person name="Frey-Klett P."/>
            <person name="Fourrey C."/>
            <person name="Feussner I."/>
            <person name="Gay G."/>
            <person name="Grimwood J."/>
            <person name="Hoegger P.J."/>
            <person name="Jain P."/>
            <person name="Kilaru S."/>
            <person name="Labbe J."/>
            <person name="Lin Y.C."/>
            <person name="Legue V."/>
            <person name="Le Tacon F."/>
            <person name="Marmeisse R."/>
            <person name="Melayah D."/>
            <person name="Montanini B."/>
            <person name="Muratet M."/>
            <person name="Nehls U."/>
            <person name="Niculita-Hirzel H."/>
            <person name="Oudot-Le Secq M.P."/>
            <person name="Peter M."/>
            <person name="Quesneville H."/>
            <person name="Rajashekar B."/>
            <person name="Reich M."/>
            <person name="Rouhier N."/>
            <person name="Schmutz J."/>
            <person name="Yin T."/>
            <person name="Chalot M."/>
            <person name="Henrissat B."/>
            <person name="Kuees U."/>
            <person name="Lucas S."/>
            <person name="Van de Peer Y."/>
            <person name="Podila G.K."/>
            <person name="Polle A."/>
            <person name="Pukkila P.J."/>
            <person name="Richardson P.M."/>
            <person name="Rouze P."/>
            <person name="Sanders I.R."/>
            <person name="Stajich J.E."/>
            <person name="Tunlid A."/>
            <person name="Tuskan G."/>
            <person name="Grigoriev I.V."/>
        </authorList>
    </citation>
    <scope>NUCLEOTIDE SEQUENCE [LARGE SCALE GENOMIC DNA]</scope>
    <source>
        <strain evidence="2">S238N-H82 / ATCC MYA-4686</strain>
    </source>
</reference>